<keyword evidence="3" id="KW-1185">Reference proteome</keyword>
<keyword evidence="1" id="KW-0812">Transmembrane</keyword>
<name>A0AAJ0I9K6_9PEZI</name>
<evidence type="ECO:0000256" key="1">
    <source>
        <dbReference type="SAM" id="Phobius"/>
    </source>
</evidence>
<organism evidence="2 3">
    <name type="scientific">Neurospora hispaniola</name>
    <dbReference type="NCBI Taxonomy" id="588809"/>
    <lineage>
        <taxon>Eukaryota</taxon>
        <taxon>Fungi</taxon>
        <taxon>Dikarya</taxon>
        <taxon>Ascomycota</taxon>
        <taxon>Pezizomycotina</taxon>
        <taxon>Sordariomycetes</taxon>
        <taxon>Sordariomycetidae</taxon>
        <taxon>Sordariales</taxon>
        <taxon>Sordariaceae</taxon>
        <taxon>Neurospora</taxon>
    </lineage>
</organism>
<protein>
    <submittedName>
        <fullName evidence="2">Uncharacterized protein</fullName>
    </submittedName>
</protein>
<comment type="caution">
    <text evidence="2">The sequence shown here is derived from an EMBL/GenBank/DDBJ whole genome shotgun (WGS) entry which is preliminary data.</text>
</comment>
<accession>A0AAJ0I9K6</accession>
<keyword evidence="1" id="KW-0472">Membrane</keyword>
<dbReference type="RefSeq" id="XP_062693853.1">
    <property type="nucleotide sequence ID" value="XM_062838133.1"/>
</dbReference>
<keyword evidence="1" id="KW-1133">Transmembrane helix</keyword>
<evidence type="ECO:0000313" key="2">
    <source>
        <dbReference type="EMBL" id="KAK3494424.1"/>
    </source>
</evidence>
<evidence type="ECO:0000313" key="3">
    <source>
        <dbReference type="Proteomes" id="UP001285908"/>
    </source>
</evidence>
<proteinExistence type="predicted"/>
<dbReference type="AlphaFoldDB" id="A0AAJ0I9K6"/>
<feature type="transmembrane region" description="Helical" evidence="1">
    <location>
        <begin position="42"/>
        <end position="63"/>
    </location>
</feature>
<gene>
    <name evidence="2" type="ORF">B0T23DRAFT_394548</name>
</gene>
<reference evidence="2 3" key="1">
    <citation type="journal article" date="2023" name="Mol. Phylogenet. Evol.">
        <title>Genome-scale phylogeny and comparative genomics of the fungal order Sordariales.</title>
        <authorList>
            <person name="Hensen N."/>
            <person name="Bonometti L."/>
            <person name="Westerberg I."/>
            <person name="Brannstrom I.O."/>
            <person name="Guillou S."/>
            <person name="Cros-Aarteil S."/>
            <person name="Calhoun S."/>
            <person name="Haridas S."/>
            <person name="Kuo A."/>
            <person name="Mondo S."/>
            <person name="Pangilinan J."/>
            <person name="Riley R."/>
            <person name="LaButti K."/>
            <person name="Andreopoulos B."/>
            <person name="Lipzen A."/>
            <person name="Chen C."/>
            <person name="Yan M."/>
            <person name="Daum C."/>
            <person name="Ng V."/>
            <person name="Clum A."/>
            <person name="Steindorff A."/>
            <person name="Ohm R.A."/>
            <person name="Martin F."/>
            <person name="Silar P."/>
            <person name="Natvig D.O."/>
            <person name="Lalanne C."/>
            <person name="Gautier V."/>
            <person name="Ament-Velasquez S.L."/>
            <person name="Kruys A."/>
            <person name="Hutchinson M.I."/>
            <person name="Powell A.J."/>
            <person name="Barry K."/>
            <person name="Miller A.N."/>
            <person name="Grigoriev I.V."/>
            <person name="Debuchy R."/>
            <person name="Gladieux P."/>
            <person name="Hiltunen Thoren M."/>
            <person name="Johannesson H."/>
        </authorList>
    </citation>
    <scope>NUCLEOTIDE SEQUENCE [LARGE SCALE GENOMIC DNA]</scope>
    <source>
        <strain evidence="2 3">FGSC 10403</strain>
    </source>
</reference>
<sequence>MDVHYYMPVKHEAERFQAAASSPRYLLEYGSQASKHVVLQSVVWHGKLNALFFALLCFALLAADTQARVAEFKAKPVNVKKSSVGPAVRDSKQMEVTDDDNGKESWRSLDYRYLIIWGRVWWKCVVYAVIEDKLNFRGRYTYVRYFPFLRFFIEKTEGLVGWVGSDRIGDGRPGC</sequence>
<dbReference type="Proteomes" id="UP001285908">
    <property type="component" value="Unassembled WGS sequence"/>
</dbReference>
<dbReference type="GeneID" id="87875755"/>
<dbReference type="EMBL" id="JAULSX010000003">
    <property type="protein sequence ID" value="KAK3494424.1"/>
    <property type="molecule type" value="Genomic_DNA"/>
</dbReference>